<dbReference type="Proteomes" id="UP000185696">
    <property type="component" value="Unassembled WGS sequence"/>
</dbReference>
<name>A0A7Z1AU88_9PSEU</name>
<evidence type="ECO:0000313" key="1">
    <source>
        <dbReference type="EMBL" id="OLF05283.1"/>
    </source>
</evidence>
<evidence type="ECO:0000313" key="2">
    <source>
        <dbReference type="Proteomes" id="UP000185696"/>
    </source>
</evidence>
<reference evidence="1 2" key="1">
    <citation type="submission" date="2016-12" db="EMBL/GenBank/DDBJ databases">
        <title>The draft genome sequence of Actinophytocola xinjiangensis.</title>
        <authorList>
            <person name="Wang W."/>
            <person name="Yuan L."/>
        </authorList>
    </citation>
    <scope>NUCLEOTIDE SEQUENCE [LARGE SCALE GENOMIC DNA]</scope>
    <source>
        <strain evidence="1 2">CGMCC 4.4663</strain>
    </source>
</reference>
<sequence>MSGRGSTRTGRARLVGFLALLVGILLLQTTLCDGPVADAAPCVESCERVLAAAPHTDAPAPVPADHQGLIELCLTVLIAVLVGVVVARRPGGSVGAAPVAVPWSPSVAPRRAGRPRVLRL</sequence>
<proteinExistence type="predicted"/>
<organism evidence="1 2">
    <name type="scientific">Actinophytocola xinjiangensis</name>
    <dbReference type="NCBI Taxonomy" id="485602"/>
    <lineage>
        <taxon>Bacteria</taxon>
        <taxon>Bacillati</taxon>
        <taxon>Actinomycetota</taxon>
        <taxon>Actinomycetes</taxon>
        <taxon>Pseudonocardiales</taxon>
        <taxon>Pseudonocardiaceae</taxon>
    </lineage>
</organism>
<keyword evidence="2" id="KW-1185">Reference proteome</keyword>
<dbReference type="EMBL" id="MSIF01000031">
    <property type="protein sequence ID" value="OLF05283.1"/>
    <property type="molecule type" value="Genomic_DNA"/>
</dbReference>
<dbReference type="AlphaFoldDB" id="A0A7Z1AU88"/>
<gene>
    <name evidence="1" type="ORF">BLA60_37180</name>
</gene>
<comment type="caution">
    <text evidence="1">The sequence shown here is derived from an EMBL/GenBank/DDBJ whole genome shotgun (WGS) entry which is preliminary data.</text>
</comment>
<protein>
    <submittedName>
        <fullName evidence="1">Uncharacterized protein</fullName>
    </submittedName>
</protein>
<accession>A0A7Z1AU88</accession>
<dbReference type="RefSeq" id="WP_075137771.1">
    <property type="nucleotide sequence ID" value="NZ_MSIF01000031.1"/>
</dbReference>